<keyword evidence="2" id="KW-1185">Reference proteome</keyword>
<proteinExistence type="predicted"/>
<evidence type="ECO:0000313" key="1">
    <source>
        <dbReference type="EMBL" id="NGO13370.1"/>
    </source>
</evidence>
<sequence>MNKLEQSAKRRSARGAAVVIVGVLTLGTLQGAGASAGPDDATAAASAPVAAAPATVCVGTQPEGSLPRRAPKGSYPDDTPLYRVLAYIDRTAKDYPGIFTGLSVDDANRAAHVYRIPGTRAEHFDAELCGAAEKGVTIRMYDTDVTEAELKALVDRISGDMDRWKGTFMIWSVGMNSHRVSVGVSDPAKAEPILREAYGEEHMKHIEVEYEEQASID</sequence>
<comment type="caution">
    <text evidence="1">The sequence shown here is derived from an EMBL/GenBank/DDBJ whole genome shotgun (WGS) entry which is preliminary data.</text>
</comment>
<dbReference type="AlphaFoldDB" id="A0A6G4VHT1"/>
<organism evidence="1 2">
    <name type="scientific">Streptomyces scabichelini</name>
    <dbReference type="NCBI Taxonomy" id="2711217"/>
    <lineage>
        <taxon>Bacteria</taxon>
        <taxon>Bacillati</taxon>
        <taxon>Actinomycetota</taxon>
        <taxon>Actinomycetes</taxon>
        <taxon>Kitasatosporales</taxon>
        <taxon>Streptomycetaceae</taxon>
        <taxon>Streptomyces</taxon>
    </lineage>
</organism>
<accession>A0A6G4VHT1</accession>
<gene>
    <name evidence="1" type="ORF">G5C60_38700</name>
</gene>
<evidence type="ECO:0000313" key="2">
    <source>
        <dbReference type="Proteomes" id="UP000472335"/>
    </source>
</evidence>
<protein>
    <submittedName>
        <fullName evidence="1">Uncharacterized protein</fullName>
    </submittedName>
</protein>
<name>A0A6G4VHT1_9ACTN</name>
<dbReference type="RefSeq" id="WP_165266739.1">
    <property type="nucleotide sequence ID" value="NZ_JAAKZY010000185.1"/>
</dbReference>
<dbReference type="EMBL" id="JAAKZY010000185">
    <property type="protein sequence ID" value="NGO13370.1"/>
    <property type="molecule type" value="Genomic_DNA"/>
</dbReference>
<dbReference type="Proteomes" id="UP000472335">
    <property type="component" value="Unassembled WGS sequence"/>
</dbReference>
<reference evidence="1 2" key="1">
    <citation type="submission" date="2020-02" db="EMBL/GenBank/DDBJ databases">
        <title>Whole-genome analyses of novel actinobacteria.</title>
        <authorList>
            <person name="Sahin N."/>
            <person name="Gencbay T."/>
        </authorList>
    </citation>
    <scope>NUCLEOTIDE SEQUENCE [LARGE SCALE GENOMIC DNA]</scope>
    <source>
        <strain evidence="1 2">HC44</strain>
    </source>
</reference>